<protein>
    <recommendedName>
        <fullName evidence="1">HTH arsR-type domain-containing protein</fullName>
    </recommendedName>
</protein>
<dbReference type="Pfam" id="PF01022">
    <property type="entry name" value="HTH_5"/>
    <property type="match status" value="1"/>
</dbReference>
<dbReference type="InterPro" id="IPR001845">
    <property type="entry name" value="HTH_ArsR_DNA-bd_dom"/>
</dbReference>
<dbReference type="CDD" id="cd02440">
    <property type="entry name" value="AdoMet_MTases"/>
    <property type="match status" value="1"/>
</dbReference>
<dbReference type="PRINTS" id="PR00778">
    <property type="entry name" value="HTHARSR"/>
</dbReference>
<dbReference type="Gene3D" id="3.40.50.150">
    <property type="entry name" value="Vaccinia Virus protein VP39"/>
    <property type="match status" value="1"/>
</dbReference>
<gene>
    <name evidence="2" type="ORF">LCGC14_0508170</name>
</gene>
<dbReference type="Gene3D" id="1.10.10.10">
    <property type="entry name" value="Winged helix-like DNA-binding domain superfamily/Winged helix DNA-binding domain"/>
    <property type="match status" value="1"/>
</dbReference>
<dbReference type="AlphaFoldDB" id="A0A0F9S228"/>
<evidence type="ECO:0000259" key="1">
    <source>
        <dbReference type="PROSITE" id="PS50987"/>
    </source>
</evidence>
<proteinExistence type="predicted"/>
<accession>A0A0F9S228</accession>
<dbReference type="InterPro" id="IPR036390">
    <property type="entry name" value="WH_DNA-bd_sf"/>
</dbReference>
<dbReference type="GO" id="GO:0008757">
    <property type="term" value="F:S-adenosylmethionine-dependent methyltransferase activity"/>
    <property type="evidence" value="ECO:0007669"/>
    <property type="project" value="InterPro"/>
</dbReference>
<feature type="domain" description="HTH arsR-type" evidence="1">
    <location>
        <begin position="4"/>
        <end position="99"/>
    </location>
</feature>
<dbReference type="SUPFAM" id="SSF46785">
    <property type="entry name" value="Winged helix' DNA-binding domain"/>
    <property type="match status" value="1"/>
</dbReference>
<reference evidence="2" key="1">
    <citation type="journal article" date="2015" name="Nature">
        <title>Complex archaea that bridge the gap between prokaryotes and eukaryotes.</title>
        <authorList>
            <person name="Spang A."/>
            <person name="Saw J.H."/>
            <person name="Jorgensen S.L."/>
            <person name="Zaremba-Niedzwiedzka K."/>
            <person name="Martijn J."/>
            <person name="Lind A.E."/>
            <person name="van Eijk R."/>
            <person name="Schleper C."/>
            <person name="Guy L."/>
            <person name="Ettema T.J."/>
        </authorList>
    </citation>
    <scope>NUCLEOTIDE SEQUENCE</scope>
</reference>
<dbReference type="PROSITE" id="PS50987">
    <property type="entry name" value="HTH_ARSR_2"/>
    <property type="match status" value="1"/>
</dbReference>
<dbReference type="InterPro" id="IPR050508">
    <property type="entry name" value="Methyltransf_Superfamily"/>
</dbReference>
<dbReference type="GO" id="GO:0003700">
    <property type="term" value="F:DNA-binding transcription factor activity"/>
    <property type="evidence" value="ECO:0007669"/>
    <property type="project" value="InterPro"/>
</dbReference>
<name>A0A0F9S228_9ZZZZ</name>
<dbReference type="SMART" id="SM00418">
    <property type="entry name" value="HTH_ARSR"/>
    <property type="match status" value="1"/>
</dbReference>
<dbReference type="EMBL" id="LAZR01000612">
    <property type="protein sequence ID" value="KKN62810.1"/>
    <property type="molecule type" value="Genomic_DNA"/>
</dbReference>
<dbReference type="InterPro" id="IPR011991">
    <property type="entry name" value="ArsR-like_HTH"/>
</dbReference>
<dbReference type="InterPro" id="IPR013216">
    <property type="entry name" value="Methyltransf_11"/>
</dbReference>
<sequence>MLDIQKLSFDRLVDALKAVAEPTRLRLVLLLARSDLTVSELTTILGQSQPRISRHLKLLVESGVLARYQEGAWAYFRVSDDASVVGLVRSLLSWADEADPMIERDGERLEAVRTERARRAADYFARNAGHWDRIRALHAADAEVERALLAALGNKRIGTLLDIGTGTGRILELLAPRCERAVGIDASREMLAIARAKLDAAQIVNAQVRQGDAYHLPVEREAFDLVTLHQVLHYLDDPQAAIAEAARAVAPGGRLAIIDFAPHELEFLRAEHAHLRLGFSEATLVGYLEEAGLEQVSIDHLVSSGGETGELTVTICIAKDPRILVAAAASARQTLVS</sequence>
<dbReference type="SUPFAM" id="SSF53335">
    <property type="entry name" value="S-adenosyl-L-methionine-dependent methyltransferases"/>
    <property type="match status" value="1"/>
</dbReference>
<comment type="caution">
    <text evidence="2">The sequence shown here is derived from an EMBL/GenBank/DDBJ whole genome shotgun (WGS) entry which is preliminary data.</text>
</comment>
<dbReference type="PANTHER" id="PTHR42912:SF93">
    <property type="entry name" value="N6-ADENOSINE-METHYLTRANSFERASE TMT1A"/>
    <property type="match status" value="1"/>
</dbReference>
<dbReference type="PANTHER" id="PTHR42912">
    <property type="entry name" value="METHYLTRANSFERASE"/>
    <property type="match status" value="1"/>
</dbReference>
<dbReference type="InterPro" id="IPR029063">
    <property type="entry name" value="SAM-dependent_MTases_sf"/>
</dbReference>
<dbReference type="Pfam" id="PF08241">
    <property type="entry name" value="Methyltransf_11"/>
    <property type="match status" value="1"/>
</dbReference>
<dbReference type="CDD" id="cd00090">
    <property type="entry name" value="HTH_ARSR"/>
    <property type="match status" value="1"/>
</dbReference>
<dbReference type="InterPro" id="IPR036388">
    <property type="entry name" value="WH-like_DNA-bd_sf"/>
</dbReference>
<evidence type="ECO:0000313" key="2">
    <source>
        <dbReference type="EMBL" id="KKN62810.1"/>
    </source>
</evidence>
<organism evidence="2">
    <name type="scientific">marine sediment metagenome</name>
    <dbReference type="NCBI Taxonomy" id="412755"/>
    <lineage>
        <taxon>unclassified sequences</taxon>
        <taxon>metagenomes</taxon>
        <taxon>ecological metagenomes</taxon>
    </lineage>
</organism>
<dbReference type="NCBIfam" id="NF033788">
    <property type="entry name" value="HTH_metalloreg"/>
    <property type="match status" value="1"/>
</dbReference>